<name>X0VH52_9ZZZZ</name>
<feature type="non-terminal residue" evidence="1">
    <location>
        <position position="1"/>
    </location>
</feature>
<gene>
    <name evidence="1" type="ORF">S01H1_45005</name>
</gene>
<dbReference type="EMBL" id="BARS01028730">
    <property type="protein sequence ID" value="GAG11808.1"/>
    <property type="molecule type" value="Genomic_DNA"/>
</dbReference>
<proteinExistence type="predicted"/>
<reference evidence="1" key="1">
    <citation type="journal article" date="2014" name="Front. Microbiol.">
        <title>High frequency of phylogenetically diverse reductive dehalogenase-homologous genes in deep subseafloor sedimentary metagenomes.</title>
        <authorList>
            <person name="Kawai M."/>
            <person name="Futagami T."/>
            <person name="Toyoda A."/>
            <person name="Takaki Y."/>
            <person name="Nishi S."/>
            <person name="Hori S."/>
            <person name="Arai W."/>
            <person name="Tsubouchi T."/>
            <person name="Morono Y."/>
            <person name="Uchiyama I."/>
            <person name="Ito T."/>
            <person name="Fujiyama A."/>
            <person name="Inagaki F."/>
            <person name="Takami H."/>
        </authorList>
    </citation>
    <scope>NUCLEOTIDE SEQUENCE</scope>
    <source>
        <strain evidence="1">Expedition CK06-06</strain>
    </source>
</reference>
<protein>
    <submittedName>
        <fullName evidence="1">Uncharacterized protein</fullName>
    </submittedName>
</protein>
<sequence length="178" mass="19472">VKVIVTDKEGDSGYLEATNLMVIYDPDGGFVTGGGWINSPEGACCLTEECMDATGKANFGFVSKYKKGKDFPEGNTEFQFNAGDLNFHSNNYDWMIVNNHKAKYKGIGKINGEGNYGFMISVIDADLTPSTDVDLFRIKIWDKDDGDRIVYDNQMDAGDDAEPTTAISGGNIKIHTAK</sequence>
<dbReference type="AlphaFoldDB" id="X0VH52"/>
<accession>X0VH52</accession>
<evidence type="ECO:0000313" key="1">
    <source>
        <dbReference type="EMBL" id="GAG11808.1"/>
    </source>
</evidence>
<comment type="caution">
    <text evidence="1">The sequence shown here is derived from an EMBL/GenBank/DDBJ whole genome shotgun (WGS) entry which is preliminary data.</text>
</comment>
<organism evidence="1">
    <name type="scientific">marine sediment metagenome</name>
    <dbReference type="NCBI Taxonomy" id="412755"/>
    <lineage>
        <taxon>unclassified sequences</taxon>
        <taxon>metagenomes</taxon>
        <taxon>ecological metagenomes</taxon>
    </lineage>
</organism>